<dbReference type="AlphaFoldDB" id="A0A371J9E1"/>
<comment type="caution">
    <text evidence="2">The sequence shown here is derived from an EMBL/GenBank/DDBJ whole genome shotgun (WGS) entry which is preliminary data.</text>
</comment>
<dbReference type="InterPro" id="IPR014509">
    <property type="entry name" value="YjdF-like"/>
</dbReference>
<gene>
    <name evidence="2" type="ORF">CHL78_001130</name>
</gene>
<accession>A0A371J9E1</accession>
<keyword evidence="1" id="KW-0812">Transmembrane</keyword>
<evidence type="ECO:0008006" key="4">
    <source>
        <dbReference type="Google" id="ProtNLM"/>
    </source>
</evidence>
<dbReference type="OrthoDB" id="4966203at2"/>
<keyword evidence="3" id="KW-1185">Reference proteome</keyword>
<evidence type="ECO:0000256" key="1">
    <source>
        <dbReference type="SAM" id="Phobius"/>
    </source>
</evidence>
<sequence>MKENKYLKVFTWLLYLIYIGSLAFFIIKQEYMYIGITLFCLISTIILRMCNKKINNLVNNNLYVVLVAFILFSSLLGTCYNFYDINHYDDFLHFWSGIIACSVGLSIIDFFNTPKQIRDMSKVFIVIFLLMFGVAVGGFWEIMEFGIDNLLGMHTQAGGLNDTMIDMIDGLLGTIVMMPFAMKKISRY</sequence>
<feature type="transmembrane region" description="Helical" evidence="1">
    <location>
        <begin position="33"/>
        <end position="50"/>
    </location>
</feature>
<name>A0A371J9E1_9FIRM</name>
<feature type="transmembrane region" description="Helical" evidence="1">
    <location>
        <begin position="163"/>
        <end position="182"/>
    </location>
</feature>
<evidence type="ECO:0000313" key="2">
    <source>
        <dbReference type="EMBL" id="RDY29333.1"/>
    </source>
</evidence>
<feature type="transmembrane region" description="Helical" evidence="1">
    <location>
        <begin position="95"/>
        <end position="111"/>
    </location>
</feature>
<feature type="transmembrane region" description="Helical" evidence="1">
    <location>
        <begin position="9"/>
        <end position="27"/>
    </location>
</feature>
<evidence type="ECO:0000313" key="3">
    <source>
        <dbReference type="Proteomes" id="UP000215694"/>
    </source>
</evidence>
<organism evidence="2 3">
    <name type="scientific">Romboutsia weinsteinii</name>
    <dbReference type="NCBI Taxonomy" id="2020949"/>
    <lineage>
        <taxon>Bacteria</taxon>
        <taxon>Bacillati</taxon>
        <taxon>Bacillota</taxon>
        <taxon>Clostridia</taxon>
        <taxon>Peptostreptococcales</taxon>
        <taxon>Peptostreptococcaceae</taxon>
        <taxon>Romboutsia</taxon>
    </lineage>
</organism>
<keyword evidence="1" id="KW-1133">Transmembrane helix</keyword>
<dbReference type="Pfam" id="PF09997">
    <property type="entry name" value="DUF2238"/>
    <property type="match status" value="1"/>
</dbReference>
<keyword evidence="1" id="KW-0472">Membrane</keyword>
<dbReference type="RefSeq" id="WP_094368003.1">
    <property type="nucleotide sequence ID" value="NZ_NOJY02000002.1"/>
</dbReference>
<feature type="transmembrane region" description="Helical" evidence="1">
    <location>
        <begin position="62"/>
        <end position="83"/>
    </location>
</feature>
<protein>
    <recommendedName>
        <fullName evidence="4">Membrane-spanning protein</fullName>
    </recommendedName>
</protein>
<feature type="transmembrane region" description="Helical" evidence="1">
    <location>
        <begin position="123"/>
        <end position="143"/>
    </location>
</feature>
<reference evidence="2 3" key="1">
    <citation type="journal article" date="2017" name="Genome Announc.">
        <title>Draft Genome Sequence of Romboutsia weinsteinii sp. nov. Strain CCRI-19649(T) Isolated from Surface Water.</title>
        <authorList>
            <person name="Maheux A.F."/>
            <person name="Boudreau D.K."/>
            <person name="Berube E."/>
            <person name="Boissinot M."/>
            <person name="Cantin P."/>
            <person name="Raymond F."/>
            <person name="Corbeil J."/>
            <person name="Omar R.F."/>
            <person name="Bergeron M.G."/>
        </authorList>
    </citation>
    <scope>NUCLEOTIDE SEQUENCE [LARGE SCALE GENOMIC DNA]</scope>
    <source>
        <strain evidence="2 3">CCRI-19649</strain>
    </source>
</reference>
<proteinExistence type="predicted"/>
<dbReference type="Proteomes" id="UP000215694">
    <property type="component" value="Unassembled WGS sequence"/>
</dbReference>
<dbReference type="EMBL" id="NOJY02000002">
    <property type="protein sequence ID" value="RDY29333.1"/>
    <property type="molecule type" value="Genomic_DNA"/>
</dbReference>